<dbReference type="Proteomes" id="UP000324222">
    <property type="component" value="Unassembled WGS sequence"/>
</dbReference>
<evidence type="ECO:0000313" key="1">
    <source>
        <dbReference type="EMBL" id="MPC13736.1"/>
    </source>
</evidence>
<gene>
    <name evidence="1" type="ORF">E2C01_006480</name>
</gene>
<dbReference type="AlphaFoldDB" id="A0A5B7CZN5"/>
<organism evidence="1 2">
    <name type="scientific">Portunus trituberculatus</name>
    <name type="common">Swimming crab</name>
    <name type="synonym">Neptunus trituberculatus</name>
    <dbReference type="NCBI Taxonomy" id="210409"/>
    <lineage>
        <taxon>Eukaryota</taxon>
        <taxon>Metazoa</taxon>
        <taxon>Ecdysozoa</taxon>
        <taxon>Arthropoda</taxon>
        <taxon>Crustacea</taxon>
        <taxon>Multicrustacea</taxon>
        <taxon>Malacostraca</taxon>
        <taxon>Eumalacostraca</taxon>
        <taxon>Eucarida</taxon>
        <taxon>Decapoda</taxon>
        <taxon>Pleocyemata</taxon>
        <taxon>Brachyura</taxon>
        <taxon>Eubrachyura</taxon>
        <taxon>Portunoidea</taxon>
        <taxon>Portunidae</taxon>
        <taxon>Portuninae</taxon>
        <taxon>Portunus</taxon>
    </lineage>
</organism>
<dbReference type="EMBL" id="VSRR010000303">
    <property type="protein sequence ID" value="MPC13736.1"/>
    <property type="molecule type" value="Genomic_DNA"/>
</dbReference>
<evidence type="ECO:0000313" key="2">
    <source>
        <dbReference type="Proteomes" id="UP000324222"/>
    </source>
</evidence>
<accession>A0A5B7CZN5</accession>
<proteinExistence type="predicted"/>
<reference evidence="1 2" key="1">
    <citation type="submission" date="2019-05" db="EMBL/GenBank/DDBJ databases">
        <title>Another draft genome of Portunus trituberculatus and its Hox gene families provides insights of decapod evolution.</title>
        <authorList>
            <person name="Jeong J.-H."/>
            <person name="Song I."/>
            <person name="Kim S."/>
            <person name="Choi T."/>
            <person name="Kim D."/>
            <person name="Ryu S."/>
            <person name="Kim W."/>
        </authorList>
    </citation>
    <scope>NUCLEOTIDE SEQUENCE [LARGE SCALE GENOMIC DNA]</scope>
    <source>
        <tissue evidence="1">Muscle</tissue>
    </source>
</reference>
<protein>
    <submittedName>
        <fullName evidence="1">Uncharacterized protein</fullName>
    </submittedName>
</protein>
<comment type="caution">
    <text evidence="1">The sequence shown here is derived from an EMBL/GenBank/DDBJ whole genome shotgun (WGS) entry which is preliminary data.</text>
</comment>
<name>A0A5B7CZN5_PORTR</name>
<sequence>MSCFALSGYCAVTFSISLSYAPCNNTEGNECTNAQEGTVDLLFVVIFSEFIAVRGVEIHWMLETFETEIETTLVR</sequence>
<keyword evidence="2" id="KW-1185">Reference proteome</keyword>